<proteinExistence type="predicted"/>
<evidence type="ECO:0000313" key="5">
    <source>
        <dbReference type="Proteomes" id="UP001595937"/>
    </source>
</evidence>
<protein>
    <submittedName>
        <fullName evidence="4">Bifunctional UDP-sugar hydrolase/5'-nucleotidase</fullName>
    </submittedName>
</protein>
<keyword evidence="2" id="KW-0472">Membrane</keyword>
<feature type="compositionally biased region" description="Low complexity" evidence="1">
    <location>
        <begin position="787"/>
        <end position="804"/>
    </location>
</feature>
<name>A0ABW0F9W8_9MICO</name>
<dbReference type="SUPFAM" id="SSF55816">
    <property type="entry name" value="5'-nucleotidase (syn. UDP-sugar hydrolase), C-terminal domain"/>
    <property type="match status" value="1"/>
</dbReference>
<feature type="compositionally biased region" description="Acidic residues" evidence="1">
    <location>
        <begin position="694"/>
        <end position="711"/>
    </location>
</feature>
<feature type="compositionally biased region" description="Low complexity" evidence="1">
    <location>
        <begin position="739"/>
        <end position="752"/>
    </location>
</feature>
<reference evidence="5" key="1">
    <citation type="journal article" date="2019" name="Int. J. Syst. Evol. Microbiol.">
        <title>The Global Catalogue of Microorganisms (GCM) 10K type strain sequencing project: providing services to taxonomists for standard genome sequencing and annotation.</title>
        <authorList>
            <consortium name="The Broad Institute Genomics Platform"/>
            <consortium name="The Broad Institute Genome Sequencing Center for Infectious Disease"/>
            <person name="Wu L."/>
            <person name="Ma J."/>
        </authorList>
    </citation>
    <scope>NUCLEOTIDE SEQUENCE [LARGE SCALE GENOMIC DNA]</scope>
    <source>
        <strain evidence="5">CGMCC 1.16455</strain>
    </source>
</reference>
<dbReference type="RefSeq" id="WP_343922954.1">
    <property type="nucleotide sequence ID" value="NZ_BAAAIR010000026.1"/>
</dbReference>
<dbReference type="Gene3D" id="3.90.780.10">
    <property type="entry name" value="5'-Nucleotidase, C-terminal domain"/>
    <property type="match status" value="1"/>
</dbReference>
<feature type="domain" description="5'-Nucleotidase C-terminal" evidence="3">
    <location>
        <begin position="384"/>
        <end position="545"/>
    </location>
</feature>
<dbReference type="EMBL" id="JBHSLN010000010">
    <property type="protein sequence ID" value="MFC5296237.1"/>
    <property type="molecule type" value="Genomic_DNA"/>
</dbReference>
<dbReference type="InterPro" id="IPR006179">
    <property type="entry name" value="5_nucleotidase/apyrase"/>
</dbReference>
<feature type="compositionally biased region" description="Acidic residues" evidence="1">
    <location>
        <begin position="718"/>
        <end position="738"/>
    </location>
</feature>
<dbReference type="InterPro" id="IPR036907">
    <property type="entry name" value="5'-Nucleotdase_C_sf"/>
</dbReference>
<keyword evidence="4" id="KW-0378">Hydrolase</keyword>
<dbReference type="PANTHER" id="PTHR11575:SF24">
    <property type="entry name" value="5'-NUCLEOTIDASE"/>
    <property type="match status" value="1"/>
</dbReference>
<dbReference type="Pfam" id="PF02872">
    <property type="entry name" value="5_nucleotid_C"/>
    <property type="match status" value="1"/>
</dbReference>
<organism evidence="4 5">
    <name type="scientific">Brachybacterium tyrofermentans</name>
    <dbReference type="NCBI Taxonomy" id="47848"/>
    <lineage>
        <taxon>Bacteria</taxon>
        <taxon>Bacillati</taxon>
        <taxon>Actinomycetota</taxon>
        <taxon>Actinomycetes</taxon>
        <taxon>Micrococcales</taxon>
        <taxon>Dermabacteraceae</taxon>
        <taxon>Brachybacterium</taxon>
    </lineage>
</organism>
<feature type="compositionally biased region" description="Low complexity" evidence="1">
    <location>
        <begin position="765"/>
        <end position="777"/>
    </location>
</feature>
<feature type="region of interest" description="Disordered" evidence="1">
    <location>
        <begin position="687"/>
        <end position="820"/>
    </location>
</feature>
<gene>
    <name evidence="4" type="ORF">ACFPK8_01810</name>
</gene>
<sequence>MFVPPVRRLARGASVGLGAAAVVVASAVVPLGAAVAAESGDEVNLLTFNDFHGALGAGDAFACTITSTQAQHPNSALLSAGDNVGGSAFASAVDGDEPTIDFLNALGVDASAIGNHEFDKGQDDLTDRISPRTDFPDLAANVYHADGSHALEPYAIVEAGDVKVAVIGAVTTKTLGKVSPSAIEGLTFGNPVEGVNKAIDELNESGEEYDVLVASYHEGASGNGEPGSAPSNSDPIFDEIVTETSSEVDAIFNGDSHQTYAFDAPVPGQDGEVRPVVQTGSSGANIGSVTLTLGDDEDWDVVEGGTELIATENADLDACAGTATYDAASQIIADAIANAEVLGAEPVGTISDDITTSWGSTVAEYDENGIRQTLAPVTDQATTKGDDRSRHSAAGTMLADSMKWYLEDAGLDGENEVIGWMNPGGIRAELWNEAAGAEGDGVVTYAEANTMVPFGNTLNSGEVTGAQFKQMLEEQWQRDAEGAPTSEFLAFNVSNNVEYVMDSTREMDDHIVDIRINDEPIDPDATYTIVTASFLFEGGDNMWALSEAQNVSDSGVLDRDAFIDYLGAHENLDPDYSQQQLDLQILDGGEYDSEAGVDTDPVLRLGGLESLSLGAPEITSVSVDAGEHGTFEAPYAYLEDEGRYVGDVALTDWLCVPEGTVVPLTITAVPDEGTAITYELPSFTWSAGGAPEVCGEDETPPPSDGGEDGDDTTTPPSDEGDAGDEGEDTTPPADDADDATTPPADDATTPPADDADDAADDASDDTTVPPTTGGSDADMTDADTADTDSTGTDSSGTDTSGTDAADTDSTDVQADGPSDLARTGAEVAPFALAIGVIALAGVGALGLRRRLTRR</sequence>
<dbReference type="GO" id="GO:0016787">
    <property type="term" value="F:hydrolase activity"/>
    <property type="evidence" value="ECO:0007669"/>
    <property type="project" value="UniProtKB-KW"/>
</dbReference>
<evidence type="ECO:0000259" key="3">
    <source>
        <dbReference type="Pfam" id="PF02872"/>
    </source>
</evidence>
<dbReference type="PANTHER" id="PTHR11575">
    <property type="entry name" value="5'-NUCLEOTIDASE-RELATED"/>
    <property type="match status" value="1"/>
</dbReference>
<dbReference type="InterPro" id="IPR029052">
    <property type="entry name" value="Metallo-depent_PP-like"/>
</dbReference>
<keyword evidence="2" id="KW-0812">Transmembrane</keyword>
<evidence type="ECO:0000256" key="1">
    <source>
        <dbReference type="SAM" id="MobiDB-lite"/>
    </source>
</evidence>
<dbReference type="PRINTS" id="PR01607">
    <property type="entry name" value="APYRASEFAMLY"/>
</dbReference>
<feature type="compositionally biased region" description="Acidic residues" evidence="1">
    <location>
        <begin position="753"/>
        <end position="764"/>
    </location>
</feature>
<accession>A0ABW0F9W8</accession>
<feature type="transmembrane region" description="Helical" evidence="2">
    <location>
        <begin position="827"/>
        <end position="847"/>
    </location>
</feature>
<evidence type="ECO:0000313" key="4">
    <source>
        <dbReference type="EMBL" id="MFC5296237.1"/>
    </source>
</evidence>
<comment type="caution">
    <text evidence="4">The sequence shown here is derived from an EMBL/GenBank/DDBJ whole genome shotgun (WGS) entry which is preliminary data.</text>
</comment>
<dbReference type="Proteomes" id="UP001595937">
    <property type="component" value="Unassembled WGS sequence"/>
</dbReference>
<keyword evidence="2" id="KW-1133">Transmembrane helix</keyword>
<dbReference type="SUPFAM" id="SSF56300">
    <property type="entry name" value="Metallo-dependent phosphatases"/>
    <property type="match status" value="1"/>
</dbReference>
<dbReference type="Gene3D" id="3.60.21.10">
    <property type="match status" value="1"/>
</dbReference>
<keyword evidence="5" id="KW-1185">Reference proteome</keyword>
<dbReference type="GeneID" id="303296560"/>
<evidence type="ECO:0000256" key="2">
    <source>
        <dbReference type="SAM" id="Phobius"/>
    </source>
</evidence>
<dbReference type="InterPro" id="IPR008334">
    <property type="entry name" value="5'-Nucleotdase_C"/>
</dbReference>